<keyword evidence="5" id="KW-1185">Reference proteome</keyword>
<evidence type="ECO:0000259" key="3">
    <source>
        <dbReference type="Pfam" id="PF04431"/>
    </source>
</evidence>
<evidence type="ECO:0000313" key="4">
    <source>
        <dbReference type="EMBL" id="KAK9194773.1"/>
    </source>
</evidence>
<feature type="signal peptide" evidence="2">
    <location>
        <begin position="1"/>
        <end position="22"/>
    </location>
</feature>
<feature type="domain" description="Pectate lyase N-terminal" evidence="3">
    <location>
        <begin position="24"/>
        <end position="57"/>
    </location>
</feature>
<evidence type="ECO:0000313" key="5">
    <source>
        <dbReference type="Proteomes" id="UP001428341"/>
    </source>
</evidence>
<proteinExistence type="inferred from homology"/>
<feature type="chain" id="PRO_5042867017" description="Pectate lyase N-terminal domain-containing protein" evidence="2">
    <location>
        <begin position="23"/>
        <end position="59"/>
    </location>
</feature>
<dbReference type="InterPro" id="IPR007524">
    <property type="entry name" value="Pec_lyase_N"/>
</dbReference>
<protein>
    <recommendedName>
        <fullName evidence="3">Pectate lyase N-terminal domain-containing protein</fullName>
    </recommendedName>
</protein>
<organism evidence="4 5">
    <name type="scientific">Citrus x changshan-huyou</name>
    <dbReference type="NCBI Taxonomy" id="2935761"/>
    <lineage>
        <taxon>Eukaryota</taxon>
        <taxon>Viridiplantae</taxon>
        <taxon>Streptophyta</taxon>
        <taxon>Embryophyta</taxon>
        <taxon>Tracheophyta</taxon>
        <taxon>Spermatophyta</taxon>
        <taxon>Magnoliopsida</taxon>
        <taxon>eudicotyledons</taxon>
        <taxon>Gunneridae</taxon>
        <taxon>Pentapetalae</taxon>
        <taxon>rosids</taxon>
        <taxon>malvids</taxon>
        <taxon>Sapindales</taxon>
        <taxon>Rutaceae</taxon>
        <taxon>Aurantioideae</taxon>
        <taxon>Citrus</taxon>
    </lineage>
</organism>
<gene>
    <name evidence="4" type="ORF">WN944_005480</name>
</gene>
<evidence type="ECO:0000256" key="1">
    <source>
        <dbReference type="ARBA" id="ARBA00010980"/>
    </source>
</evidence>
<comment type="similarity">
    <text evidence="1">Belongs to the polysaccharide lyase 1 family.</text>
</comment>
<accession>A0AAP0QJN5</accession>
<dbReference type="Proteomes" id="UP001428341">
    <property type="component" value="Unassembled WGS sequence"/>
</dbReference>
<name>A0AAP0QJN5_9ROSI</name>
<sequence>MKLARLRLIFHFSFAVLIPCLSANIAEVDERQQDEKAMDTTIEAYDHNPQAIINDFNLY</sequence>
<dbReference type="AlphaFoldDB" id="A0AAP0QJN5"/>
<comment type="caution">
    <text evidence="4">The sequence shown here is derived from an EMBL/GenBank/DDBJ whole genome shotgun (WGS) entry which is preliminary data.</text>
</comment>
<reference evidence="4 5" key="1">
    <citation type="submission" date="2024-05" db="EMBL/GenBank/DDBJ databases">
        <title>Haplotype-resolved chromosome-level genome assembly of Huyou (Citrus changshanensis).</title>
        <authorList>
            <person name="Miao C."/>
            <person name="Chen W."/>
            <person name="Wu Y."/>
            <person name="Wang L."/>
            <person name="Zhao S."/>
            <person name="Grierson D."/>
            <person name="Xu C."/>
            <person name="Chen K."/>
        </authorList>
    </citation>
    <scope>NUCLEOTIDE SEQUENCE [LARGE SCALE GENOMIC DNA]</scope>
    <source>
        <strain evidence="4">01-14</strain>
        <tissue evidence="4">Leaf</tissue>
    </source>
</reference>
<evidence type="ECO:0000256" key="2">
    <source>
        <dbReference type="SAM" id="SignalP"/>
    </source>
</evidence>
<dbReference type="EMBL" id="JBCGBO010000006">
    <property type="protein sequence ID" value="KAK9194773.1"/>
    <property type="molecule type" value="Genomic_DNA"/>
</dbReference>
<dbReference type="GO" id="GO:0030570">
    <property type="term" value="F:pectate lyase activity"/>
    <property type="evidence" value="ECO:0007669"/>
    <property type="project" value="InterPro"/>
</dbReference>
<keyword evidence="2" id="KW-0732">Signal</keyword>
<dbReference type="Pfam" id="PF04431">
    <property type="entry name" value="Pec_lyase_N"/>
    <property type="match status" value="1"/>
</dbReference>